<protein>
    <submittedName>
        <fullName evidence="2">Cyclic nucleotide-binding domain-containing protein</fullName>
    </submittedName>
</protein>
<gene>
    <name evidence="2" type="ORF">GO755_26340</name>
</gene>
<sequence>MHPALKEYLSGKLDLSLQDEQLVSRCFKSKFAARNEIMVAKGAVARHLYFVVKGCLRVFLTGEDGSESTRFLVVEGRFGTAFPSFILRQPSAAAIQSLESSELLTLSYEDRQTLYEQVPGWETMDRIGLELDYIASIQRIESFITMDAKMRYEILQQTNPDLIRRLPAKIIADYLGISQETLSRLKAKR</sequence>
<feature type="domain" description="Cyclic nucleotide-binding" evidence="1">
    <location>
        <begin position="21"/>
        <end position="114"/>
    </location>
</feature>
<evidence type="ECO:0000313" key="2">
    <source>
        <dbReference type="EMBL" id="MVM33585.1"/>
    </source>
</evidence>
<dbReference type="Gene3D" id="2.60.120.10">
    <property type="entry name" value="Jelly Rolls"/>
    <property type="match status" value="1"/>
</dbReference>
<organism evidence="2 3">
    <name type="scientific">Spirosoma arboris</name>
    <dbReference type="NCBI Taxonomy" id="2682092"/>
    <lineage>
        <taxon>Bacteria</taxon>
        <taxon>Pseudomonadati</taxon>
        <taxon>Bacteroidota</taxon>
        <taxon>Cytophagia</taxon>
        <taxon>Cytophagales</taxon>
        <taxon>Cytophagaceae</taxon>
        <taxon>Spirosoma</taxon>
    </lineage>
</organism>
<dbReference type="InterPro" id="IPR014710">
    <property type="entry name" value="RmlC-like_jellyroll"/>
</dbReference>
<name>A0A7K1SII9_9BACT</name>
<dbReference type="RefSeq" id="WP_157588294.1">
    <property type="nucleotide sequence ID" value="NZ_WPIN01000011.1"/>
</dbReference>
<dbReference type="PROSITE" id="PS50042">
    <property type="entry name" value="CNMP_BINDING_3"/>
    <property type="match status" value="1"/>
</dbReference>
<dbReference type="InterPro" id="IPR018490">
    <property type="entry name" value="cNMP-bd_dom_sf"/>
</dbReference>
<dbReference type="Proteomes" id="UP000436006">
    <property type="component" value="Unassembled WGS sequence"/>
</dbReference>
<comment type="caution">
    <text evidence="2">The sequence shown here is derived from an EMBL/GenBank/DDBJ whole genome shotgun (WGS) entry which is preliminary data.</text>
</comment>
<dbReference type="InterPro" id="IPR000595">
    <property type="entry name" value="cNMP-bd_dom"/>
</dbReference>
<dbReference type="CDD" id="cd00038">
    <property type="entry name" value="CAP_ED"/>
    <property type="match status" value="1"/>
</dbReference>
<evidence type="ECO:0000313" key="3">
    <source>
        <dbReference type="Proteomes" id="UP000436006"/>
    </source>
</evidence>
<accession>A0A7K1SII9</accession>
<proteinExistence type="predicted"/>
<dbReference type="AlphaFoldDB" id="A0A7K1SII9"/>
<dbReference type="SUPFAM" id="SSF51206">
    <property type="entry name" value="cAMP-binding domain-like"/>
    <property type="match status" value="1"/>
</dbReference>
<keyword evidence="3" id="KW-1185">Reference proteome</keyword>
<evidence type="ECO:0000259" key="1">
    <source>
        <dbReference type="PROSITE" id="PS50042"/>
    </source>
</evidence>
<dbReference type="Pfam" id="PF00027">
    <property type="entry name" value="cNMP_binding"/>
    <property type="match status" value="1"/>
</dbReference>
<reference evidence="2 3" key="1">
    <citation type="submission" date="2019-12" db="EMBL/GenBank/DDBJ databases">
        <title>Spirosoma sp. HMF4905 genome sequencing and assembly.</title>
        <authorList>
            <person name="Kang H."/>
            <person name="Cha I."/>
            <person name="Kim H."/>
            <person name="Joh K."/>
        </authorList>
    </citation>
    <scope>NUCLEOTIDE SEQUENCE [LARGE SCALE GENOMIC DNA]</scope>
    <source>
        <strain evidence="2 3">HMF4905</strain>
    </source>
</reference>
<dbReference type="EMBL" id="WPIN01000011">
    <property type="protein sequence ID" value="MVM33585.1"/>
    <property type="molecule type" value="Genomic_DNA"/>
</dbReference>